<proteinExistence type="predicted"/>
<dbReference type="OrthoDB" id="2971563at2"/>
<dbReference type="AlphaFoldDB" id="A0A561USP8"/>
<dbReference type="RefSeq" id="WP_145762839.1">
    <property type="nucleotide sequence ID" value="NZ_VIWW01000001.1"/>
</dbReference>
<evidence type="ECO:0000259" key="1">
    <source>
        <dbReference type="SMART" id="SM00849"/>
    </source>
</evidence>
<dbReference type="Proteomes" id="UP000318186">
    <property type="component" value="Unassembled WGS sequence"/>
</dbReference>
<dbReference type="CDD" id="cd06262">
    <property type="entry name" value="metallo-hydrolase-like_MBL-fold"/>
    <property type="match status" value="1"/>
</dbReference>
<evidence type="ECO:0000313" key="2">
    <source>
        <dbReference type="EMBL" id="TWG02390.1"/>
    </source>
</evidence>
<comment type="caution">
    <text evidence="2">The sequence shown here is derived from an EMBL/GenBank/DDBJ whole genome shotgun (WGS) entry which is preliminary data.</text>
</comment>
<feature type="domain" description="Metallo-beta-lactamase" evidence="1">
    <location>
        <begin position="32"/>
        <end position="197"/>
    </location>
</feature>
<gene>
    <name evidence="2" type="ORF">FHX80_11796</name>
</gene>
<name>A0A561USP8_9ACTN</name>
<protein>
    <submittedName>
        <fullName evidence="2">Glyoxylase-like metal-dependent hydrolase (Beta-lactamase superfamily II)</fullName>
    </submittedName>
</protein>
<dbReference type="PANTHER" id="PTHR46233">
    <property type="entry name" value="HYDROXYACYLGLUTATHIONE HYDROLASE GLOC"/>
    <property type="match status" value="1"/>
</dbReference>
<dbReference type="GO" id="GO:0016787">
    <property type="term" value="F:hydrolase activity"/>
    <property type="evidence" value="ECO:0007669"/>
    <property type="project" value="UniProtKB-KW"/>
</dbReference>
<dbReference type="SMART" id="SM00849">
    <property type="entry name" value="Lactamase_B"/>
    <property type="match status" value="1"/>
</dbReference>
<dbReference type="EMBL" id="VIWW01000001">
    <property type="protein sequence ID" value="TWG02390.1"/>
    <property type="molecule type" value="Genomic_DNA"/>
</dbReference>
<keyword evidence="2" id="KW-0378">Hydrolase</keyword>
<dbReference type="InterPro" id="IPR051453">
    <property type="entry name" value="MBL_Glyoxalase_II"/>
</dbReference>
<dbReference type="Gene3D" id="3.60.15.10">
    <property type="entry name" value="Ribonuclease Z/Hydroxyacylglutathione hydrolase-like"/>
    <property type="match status" value="1"/>
</dbReference>
<evidence type="ECO:0000313" key="3">
    <source>
        <dbReference type="Proteomes" id="UP000318186"/>
    </source>
</evidence>
<dbReference type="SUPFAM" id="SSF56281">
    <property type="entry name" value="Metallo-hydrolase/oxidoreductase"/>
    <property type="match status" value="1"/>
</dbReference>
<sequence>MTYSGAVKVGGRADVHELTDLMISKVAVGPMNNNAYLLRCRATGEQLLIDAANEAGTLLQLIGDDSIASVVTTHRHGDHWQALAEVVAATGARTYAGRYDAEGIAVPTDVLVEDNDTIRVGQVALTARHLTGHTPGSIALIYDDPQGAPHLFTGDCLFPGGVGNTQKDPEAFGSLLHDVETKLFAPLPDETWVYPGHGHDTTLGDERPHLPEWRARGW</sequence>
<reference evidence="2 3" key="1">
    <citation type="submission" date="2019-06" db="EMBL/GenBank/DDBJ databases">
        <title>Sequencing the genomes of 1000 actinobacteria strains.</title>
        <authorList>
            <person name="Klenk H.-P."/>
        </authorList>
    </citation>
    <scope>NUCLEOTIDE SEQUENCE [LARGE SCALE GENOMIC DNA]</scope>
    <source>
        <strain evidence="2 3">DSM 42059</strain>
    </source>
</reference>
<dbReference type="PANTHER" id="PTHR46233:SF1">
    <property type="entry name" value="CONSERVED PROTEIN"/>
    <property type="match status" value="1"/>
</dbReference>
<organism evidence="2 3">
    <name type="scientific">Streptomyces brevispora</name>
    <dbReference type="NCBI Taxonomy" id="887462"/>
    <lineage>
        <taxon>Bacteria</taxon>
        <taxon>Bacillati</taxon>
        <taxon>Actinomycetota</taxon>
        <taxon>Actinomycetes</taxon>
        <taxon>Kitasatosporales</taxon>
        <taxon>Streptomycetaceae</taxon>
        <taxon>Streptomyces</taxon>
    </lineage>
</organism>
<dbReference type="InterPro" id="IPR001279">
    <property type="entry name" value="Metallo-B-lactamas"/>
</dbReference>
<dbReference type="InterPro" id="IPR036866">
    <property type="entry name" value="RibonucZ/Hydroxyglut_hydro"/>
</dbReference>
<accession>A0A561USP8</accession>
<dbReference type="Pfam" id="PF00753">
    <property type="entry name" value="Lactamase_B"/>
    <property type="match status" value="1"/>
</dbReference>